<evidence type="ECO:0000313" key="2">
    <source>
        <dbReference type="EMBL" id="OQD78113.1"/>
    </source>
</evidence>
<organism evidence="2 3">
    <name type="scientific">Penicillium antarcticum</name>
    <dbReference type="NCBI Taxonomy" id="416450"/>
    <lineage>
        <taxon>Eukaryota</taxon>
        <taxon>Fungi</taxon>
        <taxon>Dikarya</taxon>
        <taxon>Ascomycota</taxon>
        <taxon>Pezizomycotina</taxon>
        <taxon>Eurotiomycetes</taxon>
        <taxon>Eurotiomycetidae</taxon>
        <taxon>Eurotiales</taxon>
        <taxon>Aspergillaceae</taxon>
        <taxon>Penicillium</taxon>
    </lineage>
</organism>
<dbReference type="CDD" id="cd05120">
    <property type="entry name" value="APH_ChoK_like"/>
    <property type="match status" value="1"/>
</dbReference>
<dbReference type="PANTHER" id="PTHR21310">
    <property type="entry name" value="AMINOGLYCOSIDE PHOSPHOTRANSFERASE-RELATED-RELATED"/>
    <property type="match status" value="1"/>
</dbReference>
<dbReference type="Pfam" id="PF01636">
    <property type="entry name" value="APH"/>
    <property type="match status" value="1"/>
</dbReference>
<name>A0A1V6PMJ3_9EURO</name>
<dbReference type="AlphaFoldDB" id="A0A1V6PMJ3"/>
<dbReference type="SUPFAM" id="SSF56112">
    <property type="entry name" value="Protein kinase-like (PK-like)"/>
    <property type="match status" value="1"/>
</dbReference>
<proteinExistence type="predicted"/>
<gene>
    <name evidence="2" type="ORF">PENANT_c087G02305</name>
</gene>
<dbReference type="InterPro" id="IPR011009">
    <property type="entry name" value="Kinase-like_dom_sf"/>
</dbReference>
<dbReference type="Proteomes" id="UP000191672">
    <property type="component" value="Unassembled WGS sequence"/>
</dbReference>
<dbReference type="STRING" id="416450.A0A1V6PMJ3"/>
<evidence type="ECO:0000313" key="3">
    <source>
        <dbReference type="Proteomes" id="UP000191672"/>
    </source>
</evidence>
<dbReference type="InterPro" id="IPR051678">
    <property type="entry name" value="AGP_Transferase"/>
</dbReference>
<dbReference type="PANTHER" id="PTHR21310:SF58">
    <property type="entry name" value="AMINOGLYCOSIDE PHOSPHOTRANSFERASE DOMAIN-CONTAINING PROTEIN"/>
    <property type="match status" value="1"/>
</dbReference>
<dbReference type="InterPro" id="IPR046670">
    <property type="entry name" value="DUF6540"/>
</dbReference>
<protein>
    <recommendedName>
        <fullName evidence="1">Aminoglycoside phosphotransferase domain-containing protein</fullName>
    </recommendedName>
</protein>
<sequence length="595" mass="66891">MGDTPLQEALSLSNADAAQWNRDLILAFQAELERNPEADLMSMFSDSYRLEHRNSQYRQLSYPAGINLRTLHELCDTLRDEPEVNLLSKFPKNYNRKINMATGPKVLPPVEKDAPEVQAPEFRTRLDLAETATVIFPLSKEVVALLAQFAGDPLKDGSSDNGTALVVPLKRLLWKSPKLWENPVRGVVVKCNDDIVAKVILGNRDYTEYTSMEFLAERAPDIPAPRPHGLIAFGPFRVIFMSYIPDTTLAQVWSDLSHEAKLSIQQQLEDIFCRLRSLPQDEGKALGGVRGEGAKELRVDECALFKGITTAEEFSNLQFSARHHGSNTYLTLLRSLLHHDNPNMAHILVFTHGDIRVDNIVVTKDRNIKGHYIVTGIIDWEDSGFYPAYYECTTLTRTLSLVDEDDWFLYLPGILPPGSVLSLSLLLLLFTNSRYCLSQFLRSKTYPQRSKVLTVAVYSLQMSSTAGLHVAIYNDGGVYKHWSLFVNGPTDAEQTVLHIMGSSTNYRFEMRASDARKSATLSELIYLCDVPIAKVTAIKEAARQAPIHNEYPGYNCQDYVLDLLDDLEGKSIINGNDVNYKKKKEVVKSRQEGLA</sequence>
<dbReference type="Gene3D" id="3.90.1200.10">
    <property type="match status" value="1"/>
</dbReference>
<keyword evidence="3" id="KW-1185">Reference proteome</keyword>
<evidence type="ECO:0000259" key="1">
    <source>
        <dbReference type="Pfam" id="PF01636"/>
    </source>
</evidence>
<dbReference type="EMBL" id="MDYN01000087">
    <property type="protein sequence ID" value="OQD78113.1"/>
    <property type="molecule type" value="Genomic_DNA"/>
</dbReference>
<feature type="domain" description="Aminoglycoside phosphotransferase" evidence="1">
    <location>
        <begin position="209"/>
        <end position="396"/>
    </location>
</feature>
<reference evidence="3" key="1">
    <citation type="journal article" date="2017" name="Nat. Microbiol.">
        <title>Global analysis of biosynthetic gene clusters reveals vast potential of secondary metabolite production in Penicillium species.</title>
        <authorList>
            <person name="Nielsen J.C."/>
            <person name="Grijseels S."/>
            <person name="Prigent S."/>
            <person name="Ji B."/>
            <person name="Dainat J."/>
            <person name="Nielsen K.F."/>
            <person name="Frisvad J.C."/>
            <person name="Workman M."/>
            <person name="Nielsen J."/>
        </authorList>
    </citation>
    <scope>NUCLEOTIDE SEQUENCE [LARGE SCALE GENOMIC DNA]</scope>
    <source>
        <strain evidence="3">IBT 31811</strain>
    </source>
</reference>
<comment type="caution">
    <text evidence="2">The sequence shown here is derived from an EMBL/GenBank/DDBJ whole genome shotgun (WGS) entry which is preliminary data.</text>
</comment>
<dbReference type="Pfam" id="PF20174">
    <property type="entry name" value="DUF6540"/>
    <property type="match status" value="1"/>
</dbReference>
<accession>A0A1V6PMJ3</accession>
<dbReference type="InterPro" id="IPR002575">
    <property type="entry name" value="Aminoglycoside_PTrfase"/>
</dbReference>